<evidence type="ECO:0000256" key="1">
    <source>
        <dbReference type="SAM" id="SignalP"/>
    </source>
</evidence>
<sequence>MVSRPVRPVSLLFFLHTLGCQGSAHFDLFGAVYWEPTCSITLGPHHGGTPPASILWRSSTFIVLHSQPGLLIIVSSDPCPCTKSAQGTEGAYFIIVCLCGTMQFRGSSRPIQLTIIISDFFSVGVTLSLEAQATSFGLFLNGLFYCNLFFRS</sequence>
<feature type="chain" id="PRO_5036504069" evidence="1">
    <location>
        <begin position="25"/>
        <end position="152"/>
    </location>
</feature>
<dbReference type="Proteomes" id="UP000887013">
    <property type="component" value="Unassembled WGS sequence"/>
</dbReference>
<comment type="caution">
    <text evidence="2">The sequence shown here is derived from an EMBL/GenBank/DDBJ whole genome shotgun (WGS) entry which is preliminary data.</text>
</comment>
<dbReference type="AlphaFoldDB" id="A0A8X6QV28"/>
<evidence type="ECO:0000313" key="2">
    <source>
        <dbReference type="EMBL" id="GFU38175.1"/>
    </source>
</evidence>
<dbReference type="EMBL" id="BMAW01084339">
    <property type="protein sequence ID" value="GFU38175.1"/>
    <property type="molecule type" value="Genomic_DNA"/>
</dbReference>
<gene>
    <name evidence="2" type="ORF">NPIL_517641</name>
</gene>
<organism evidence="2 3">
    <name type="scientific">Nephila pilipes</name>
    <name type="common">Giant wood spider</name>
    <name type="synonym">Nephila maculata</name>
    <dbReference type="NCBI Taxonomy" id="299642"/>
    <lineage>
        <taxon>Eukaryota</taxon>
        <taxon>Metazoa</taxon>
        <taxon>Ecdysozoa</taxon>
        <taxon>Arthropoda</taxon>
        <taxon>Chelicerata</taxon>
        <taxon>Arachnida</taxon>
        <taxon>Araneae</taxon>
        <taxon>Araneomorphae</taxon>
        <taxon>Entelegynae</taxon>
        <taxon>Araneoidea</taxon>
        <taxon>Nephilidae</taxon>
        <taxon>Nephila</taxon>
    </lineage>
</organism>
<accession>A0A8X6QV28</accession>
<proteinExistence type="predicted"/>
<feature type="signal peptide" evidence="1">
    <location>
        <begin position="1"/>
        <end position="24"/>
    </location>
</feature>
<reference evidence="2" key="1">
    <citation type="submission" date="2020-08" db="EMBL/GenBank/DDBJ databases">
        <title>Multicomponent nature underlies the extraordinary mechanical properties of spider dragline silk.</title>
        <authorList>
            <person name="Kono N."/>
            <person name="Nakamura H."/>
            <person name="Mori M."/>
            <person name="Yoshida Y."/>
            <person name="Ohtoshi R."/>
            <person name="Malay A.D."/>
            <person name="Moran D.A.P."/>
            <person name="Tomita M."/>
            <person name="Numata K."/>
            <person name="Arakawa K."/>
        </authorList>
    </citation>
    <scope>NUCLEOTIDE SEQUENCE</scope>
</reference>
<protein>
    <submittedName>
        <fullName evidence="2">Uncharacterized protein</fullName>
    </submittedName>
</protein>
<keyword evidence="3" id="KW-1185">Reference proteome</keyword>
<evidence type="ECO:0000313" key="3">
    <source>
        <dbReference type="Proteomes" id="UP000887013"/>
    </source>
</evidence>
<keyword evidence="1" id="KW-0732">Signal</keyword>
<name>A0A8X6QV28_NEPPI</name>